<keyword evidence="3" id="KW-1185">Reference proteome</keyword>
<dbReference type="STRING" id="109280.ENSHCOP00000001552"/>
<dbReference type="InterPro" id="IPR013519">
    <property type="entry name" value="Int_alpha_beta-p"/>
</dbReference>
<dbReference type="GO" id="GO:0033627">
    <property type="term" value="P:cell adhesion mediated by integrin"/>
    <property type="evidence" value="ECO:0007669"/>
    <property type="project" value="TreeGrafter"/>
</dbReference>
<dbReference type="Gene3D" id="2.130.10.130">
    <property type="entry name" value="Integrin alpha, N-terminal"/>
    <property type="match status" value="1"/>
</dbReference>
<protein>
    <recommendedName>
        <fullName evidence="4">Integrin alpha-2 domain-containing protein</fullName>
    </recommendedName>
</protein>
<dbReference type="AlphaFoldDB" id="A0A3Q2XDE2"/>
<feature type="repeat" description="FG-GAP" evidence="1">
    <location>
        <begin position="21"/>
        <end position="85"/>
    </location>
</feature>
<evidence type="ECO:0008006" key="4">
    <source>
        <dbReference type="Google" id="ProtNLM"/>
    </source>
</evidence>
<dbReference type="Ensembl" id="ENSHCOT00000011918.1">
    <property type="protein sequence ID" value="ENSHCOP00000001552.1"/>
    <property type="gene ID" value="ENSHCOG00000002526.1"/>
</dbReference>
<dbReference type="GO" id="GO:0007160">
    <property type="term" value="P:cell-matrix adhesion"/>
    <property type="evidence" value="ECO:0007669"/>
    <property type="project" value="TreeGrafter"/>
</dbReference>
<dbReference type="GO" id="GO:0007229">
    <property type="term" value="P:integrin-mediated signaling pathway"/>
    <property type="evidence" value="ECO:0007669"/>
    <property type="project" value="TreeGrafter"/>
</dbReference>
<dbReference type="PANTHER" id="PTHR23220:SF89">
    <property type="entry name" value="INTEGRIN ALPHA-3"/>
    <property type="match status" value="1"/>
</dbReference>
<dbReference type="PROSITE" id="PS51470">
    <property type="entry name" value="FG_GAP"/>
    <property type="match status" value="1"/>
</dbReference>
<proteinExistence type="predicted"/>
<dbReference type="Proteomes" id="UP000264820">
    <property type="component" value="Unplaced"/>
</dbReference>
<dbReference type="PANTHER" id="PTHR23220">
    <property type="entry name" value="INTEGRIN ALPHA"/>
    <property type="match status" value="1"/>
</dbReference>
<dbReference type="GeneTree" id="ENSGT00940000157746"/>
<accession>A0A3Q2XDE2</accession>
<organism evidence="2 3">
    <name type="scientific">Hippocampus comes</name>
    <name type="common">Tiger tail seahorse</name>
    <dbReference type="NCBI Taxonomy" id="109280"/>
    <lineage>
        <taxon>Eukaryota</taxon>
        <taxon>Metazoa</taxon>
        <taxon>Chordata</taxon>
        <taxon>Craniata</taxon>
        <taxon>Vertebrata</taxon>
        <taxon>Euteleostomi</taxon>
        <taxon>Actinopterygii</taxon>
        <taxon>Neopterygii</taxon>
        <taxon>Teleostei</taxon>
        <taxon>Neoteleostei</taxon>
        <taxon>Acanthomorphata</taxon>
        <taxon>Syngnathiaria</taxon>
        <taxon>Syngnathiformes</taxon>
        <taxon>Syngnathoidei</taxon>
        <taxon>Syngnathidae</taxon>
        <taxon>Hippocampus</taxon>
    </lineage>
</organism>
<name>A0A3Q2XDE2_HIPCM</name>
<reference evidence="2" key="2">
    <citation type="submission" date="2025-09" db="UniProtKB">
        <authorList>
            <consortium name="Ensembl"/>
        </authorList>
    </citation>
    <scope>IDENTIFICATION</scope>
</reference>
<sequence length="133" mass="14041">NGPASACAVYVLACAASNIDTRFPLLKTGADGTLFGLSVALHLDLKSRTHLLLVGAPRERAEPGVPANRTGGVYICPITSDQSDCRRLPLIKPGEDLVEDMWLGVTLASEGPPGGRVLVTIYSYFLMNKSTAA</sequence>
<dbReference type="GO" id="GO:0005178">
    <property type="term" value="F:integrin binding"/>
    <property type="evidence" value="ECO:0007669"/>
    <property type="project" value="TreeGrafter"/>
</dbReference>
<dbReference type="GO" id="GO:0050900">
    <property type="term" value="P:leukocyte migration"/>
    <property type="evidence" value="ECO:0007669"/>
    <property type="project" value="TreeGrafter"/>
</dbReference>
<evidence type="ECO:0000313" key="2">
    <source>
        <dbReference type="Ensembl" id="ENSHCOP00000001552.1"/>
    </source>
</evidence>
<dbReference type="InterPro" id="IPR028994">
    <property type="entry name" value="Integrin_alpha_N"/>
</dbReference>
<dbReference type="OMA" id="SACAVYV"/>
<evidence type="ECO:0000256" key="1">
    <source>
        <dbReference type="PROSITE-ProRule" id="PRU00803"/>
    </source>
</evidence>
<reference evidence="2" key="1">
    <citation type="submission" date="2025-08" db="UniProtKB">
        <authorList>
            <consortium name="Ensembl"/>
        </authorList>
    </citation>
    <scope>IDENTIFICATION</scope>
</reference>
<dbReference type="SUPFAM" id="SSF69318">
    <property type="entry name" value="Integrin alpha N-terminal domain"/>
    <property type="match status" value="1"/>
</dbReference>
<dbReference type="GO" id="GO:0009897">
    <property type="term" value="C:external side of plasma membrane"/>
    <property type="evidence" value="ECO:0007669"/>
    <property type="project" value="TreeGrafter"/>
</dbReference>
<dbReference type="SMART" id="SM00191">
    <property type="entry name" value="Int_alpha"/>
    <property type="match status" value="1"/>
</dbReference>
<dbReference type="GO" id="GO:0098609">
    <property type="term" value="P:cell-cell adhesion"/>
    <property type="evidence" value="ECO:0007669"/>
    <property type="project" value="TreeGrafter"/>
</dbReference>
<evidence type="ECO:0000313" key="3">
    <source>
        <dbReference type="Proteomes" id="UP000264820"/>
    </source>
</evidence>
<dbReference type="GO" id="GO:0008305">
    <property type="term" value="C:integrin complex"/>
    <property type="evidence" value="ECO:0007669"/>
    <property type="project" value="TreeGrafter"/>
</dbReference>